<dbReference type="EMBL" id="CACSIM010000001">
    <property type="protein sequence ID" value="CAA0079766.1"/>
    <property type="molecule type" value="Genomic_DNA"/>
</dbReference>
<dbReference type="InterPro" id="IPR016039">
    <property type="entry name" value="Thiolase-like"/>
</dbReference>
<dbReference type="Gene3D" id="3.40.47.10">
    <property type="match status" value="1"/>
</dbReference>
<name>A0A5S9MW73_9GAMM</name>
<accession>A0A5S9MW73</accession>
<evidence type="ECO:0000313" key="1">
    <source>
        <dbReference type="EMBL" id="CAA0079766.1"/>
    </source>
</evidence>
<evidence type="ECO:0000313" key="2">
    <source>
        <dbReference type="EMBL" id="CAA0085990.1"/>
    </source>
</evidence>
<dbReference type="EMBL" id="CACSIK010000001">
    <property type="protein sequence ID" value="CAA0085990.1"/>
    <property type="molecule type" value="Genomic_DNA"/>
</dbReference>
<sequence length="53" mass="5616">MSHVVVAGVGMVKFAKPGTQKPYREMVKDAVGDALADAGLVYTDVQQAFAAYI</sequence>
<proteinExistence type="predicted"/>
<gene>
    <name evidence="2" type="ORF">IHBHHGIJ_00941</name>
    <name evidence="1" type="ORF">KFEGEMFD_00210</name>
</gene>
<dbReference type="AlphaFoldDB" id="A0A5S9MW73"/>
<keyword evidence="3" id="KW-1185">Reference proteome</keyword>
<reference evidence="3 4" key="1">
    <citation type="submission" date="2019-11" db="EMBL/GenBank/DDBJ databases">
        <authorList>
            <person name="Holert J."/>
        </authorList>
    </citation>
    <scope>NUCLEOTIDE SEQUENCE [LARGE SCALE GENOMIC DNA]</scope>
    <source>
        <strain evidence="1">BC3_2A</strain>
        <strain evidence="2">SB11_1A</strain>
    </source>
</reference>
<organism evidence="1 4">
    <name type="scientific">Zhongshania aliphaticivorans</name>
    <dbReference type="NCBI Taxonomy" id="1470434"/>
    <lineage>
        <taxon>Bacteria</taxon>
        <taxon>Pseudomonadati</taxon>
        <taxon>Pseudomonadota</taxon>
        <taxon>Gammaproteobacteria</taxon>
        <taxon>Cellvibrionales</taxon>
        <taxon>Spongiibacteraceae</taxon>
        <taxon>Zhongshania</taxon>
    </lineage>
</organism>
<evidence type="ECO:0008006" key="5">
    <source>
        <dbReference type="Google" id="ProtNLM"/>
    </source>
</evidence>
<protein>
    <recommendedName>
        <fullName evidence="5">Thiolase N-terminal domain-containing protein</fullName>
    </recommendedName>
</protein>
<dbReference type="Proteomes" id="UP000439591">
    <property type="component" value="Unassembled WGS sequence"/>
</dbReference>
<evidence type="ECO:0000313" key="3">
    <source>
        <dbReference type="Proteomes" id="UP000435877"/>
    </source>
</evidence>
<dbReference type="RefSeq" id="WP_200842602.1">
    <property type="nucleotide sequence ID" value="NZ_CACSIK010000001.1"/>
</dbReference>
<evidence type="ECO:0000313" key="4">
    <source>
        <dbReference type="Proteomes" id="UP000439591"/>
    </source>
</evidence>
<dbReference type="Proteomes" id="UP000435877">
    <property type="component" value="Unassembled WGS sequence"/>
</dbReference>
<dbReference type="GO" id="GO:0016746">
    <property type="term" value="F:acyltransferase activity"/>
    <property type="evidence" value="ECO:0007669"/>
    <property type="project" value="InterPro"/>
</dbReference>